<sequence>MAISAVSNGIELNTKAASGSDSSNLAVDSETFLTLLAAQLQYQDPLNPQTDTEFVTQLAQMSSLEQMQSLNSGVSAISAYALVGKYACAQVIDSATGETGYCCGAVDSVVSSGGSYYAVIGDTTVGVDSILQVFDTGAVETGSSLVNAGFLIGKTVTGSVQDETGTARSVTGTVTGVSMKDGAVCVAVDGTQILLDSITEISESL</sequence>
<keyword evidence="2 3" id="KW-1005">Bacterial flagellum biogenesis</keyword>
<evidence type="ECO:0000313" key="4">
    <source>
        <dbReference type="EMBL" id="SMC35706.1"/>
    </source>
</evidence>
<evidence type="ECO:0000256" key="2">
    <source>
        <dbReference type="ARBA" id="ARBA00022795"/>
    </source>
</evidence>
<dbReference type="Pfam" id="PF03963">
    <property type="entry name" value="FlgD"/>
    <property type="match status" value="1"/>
</dbReference>
<name>A0A1W1YHV8_9FIRM</name>
<proteinExistence type="inferred from homology"/>
<keyword evidence="4" id="KW-0282">Flagellum</keyword>
<dbReference type="RefSeq" id="WP_159447973.1">
    <property type="nucleotide sequence ID" value="NZ_FWXW01000001.1"/>
</dbReference>
<evidence type="ECO:0000256" key="3">
    <source>
        <dbReference type="RuleBase" id="RU362076"/>
    </source>
</evidence>
<evidence type="ECO:0000313" key="5">
    <source>
        <dbReference type="Proteomes" id="UP000192790"/>
    </source>
</evidence>
<dbReference type="InterPro" id="IPR005648">
    <property type="entry name" value="FlgD"/>
</dbReference>
<reference evidence="4 5" key="1">
    <citation type="submission" date="2017-04" db="EMBL/GenBank/DDBJ databases">
        <authorList>
            <person name="Afonso C.L."/>
            <person name="Miller P.J."/>
            <person name="Scott M.A."/>
            <person name="Spackman E."/>
            <person name="Goraichik I."/>
            <person name="Dimitrov K.M."/>
            <person name="Suarez D.L."/>
            <person name="Swayne D.E."/>
        </authorList>
    </citation>
    <scope>NUCLEOTIDE SEQUENCE [LARGE SCALE GENOMIC DNA]</scope>
    <source>
        <strain evidence="4 5">DSM 12816</strain>
    </source>
</reference>
<evidence type="ECO:0000256" key="1">
    <source>
        <dbReference type="ARBA" id="ARBA00010577"/>
    </source>
</evidence>
<keyword evidence="4" id="KW-0969">Cilium</keyword>
<comment type="function">
    <text evidence="3">Required for flagellar hook formation. May act as a scaffolding protein.</text>
</comment>
<comment type="similarity">
    <text evidence="1 3">Belongs to the FlgD family.</text>
</comment>
<dbReference type="STRING" id="1122930.SAMN02745168_0427"/>
<dbReference type="EMBL" id="FWXW01000001">
    <property type="protein sequence ID" value="SMC35706.1"/>
    <property type="molecule type" value="Genomic_DNA"/>
</dbReference>
<keyword evidence="4" id="KW-0966">Cell projection</keyword>
<dbReference type="OrthoDB" id="280334at2"/>
<organism evidence="4 5">
    <name type="scientific">Papillibacter cinnamivorans DSM 12816</name>
    <dbReference type="NCBI Taxonomy" id="1122930"/>
    <lineage>
        <taxon>Bacteria</taxon>
        <taxon>Bacillati</taxon>
        <taxon>Bacillota</taxon>
        <taxon>Clostridia</taxon>
        <taxon>Eubacteriales</taxon>
        <taxon>Oscillospiraceae</taxon>
        <taxon>Papillibacter</taxon>
    </lineage>
</organism>
<protein>
    <recommendedName>
        <fullName evidence="3">Basal-body rod modification protein FlgD</fullName>
    </recommendedName>
</protein>
<dbReference type="AlphaFoldDB" id="A0A1W1YHV8"/>
<keyword evidence="5" id="KW-1185">Reference proteome</keyword>
<dbReference type="GO" id="GO:0044781">
    <property type="term" value="P:bacterial-type flagellum organization"/>
    <property type="evidence" value="ECO:0007669"/>
    <property type="project" value="UniProtKB-UniRule"/>
</dbReference>
<accession>A0A1W1YHV8</accession>
<dbReference type="Proteomes" id="UP000192790">
    <property type="component" value="Unassembled WGS sequence"/>
</dbReference>
<gene>
    <name evidence="4" type="ORF">SAMN02745168_0427</name>
</gene>